<proteinExistence type="inferred from homology"/>
<evidence type="ECO:0000313" key="9">
    <source>
        <dbReference type="Proteomes" id="UP000037510"/>
    </source>
</evidence>
<keyword evidence="3" id="KW-0560">Oxidoreductase</keyword>
<keyword evidence="2" id="KW-0479">Metal-binding</keyword>
<dbReference type="InterPro" id="IPR001117">
    <property type="entry name" value="Cu-oxidase_2nd"/>
</dbReference>
<feature type="domain" description="Plastocyanin-like" evidence="6">
    <location>
        <begin position="426"/>
        <end position="557"/>
    </location>
</feature>
<protein>
    <submittedName>
        <fullName evidence="8">Laccase 1</fullName>
    </submittedName>
</protein>
<gene>
    <name evidence="8" type="ORF">OBRU01_04602</name>
</gene>
<comment type="caution">
    <text evidence="8">The sequence shown here is derived from an EMBL/GenBank/DDBJ whole genome shotgun (WGS) entry which is preliminary data.</text>
</comment>
<dbReference type="GO" id="GO:0005886">
    <property type="term" value="C:plasma membrane"/>
    <property type="evidence" value="ECO:0007669"/>
    <property type="project" value="TreeGrafter"/>
</dbReference>
<evidence type="ECO:0000259" key="6">
    <source>
        <dbReference type="Pfam" id="PF07731"/>
    </source>
</evidence>
<accession>A0A0L7LNX4</accession>
<keyword evidence="4" id="KW-0186">Copper</keyword>
<dbReference type="CDD" id="cd13905">
    <property type="entry name" value="CuRO_3_tcLLC2_insect_like"/>
    <property type="match status" value="1"/>
</dbReference>
<evidence type="ECO:0000259" key="5">
    <source>
        <dbReference type="Pfam" id="PF00394"/>
    </source>
</evidence>
<dbReference type="Pfam" id="PF07731">
    <property type="entry name" value="Cu-oxidase_2"/>
    <property type="match status" value="1"/>
</dbReference>
<dbReference type="InterPro" id="IPR002355">
    <property type="entry name" value="Cu_oxidase_Cu_BS"/>
</dbReference>
<dbReference type="SUPFAM" id="SSF49503">
    <property type="entry name" value="Cupredoxins"/>
    <property type="match status" value="3"/>
</dbReference>
<dbReference type="PROSITE" id="PS00079">
    <property type="entry name" value="MULTICOPPER_OXIDASE1"/>
    <property type="match status" value="1"/>
</dbReference>
<sequence>MYQATITLAYGSYQRGIPTAWYPYSEFEISNPSLFATIVDPGLDSIGMPRDGKNHPCYRECNATTPVKACYYRFHVEWYYSMSKACKECPYNATHCGYPDCVPANGIGRPITVVNRKMPGPSIQKETPFMDGAPFVTQCPIQPESTFRYEFSTPQSGTFFWHSHIGLQRGDGTNGALIIREPKLNSSHGLLYDIDSSEQVIMVSDWLNNGAINLFTDHHHSSGGNSPEALLINGRGRFRGTFHTMTGQKRNFLLFKVKCFIRALRITTIENNNRELLLTVLPWLKSVLYFQGKRYRFRLINANFLNCPVEFSVDGHNITVIASDGYDLVLNAVQEGEEQNVTIPVSRMTSLVADDASLKPVPDHKFYVGYDMYLLNNTHYHRVPYYGTNNVSDIFWLYTPQLNHISMKLPKSPLLVSRPSSAGFCNESTVNATCQREYCECTHVLNVKVNSIVELIMYDKGNYDTNHPLHLHGHSFRVVGQRRLGATTTDAAIRALDQAGGINRKLSRAPLKDTVTIPDGGYTVIRFIANNPGYWLFHCHIEFHAEIGMDLVFKVGEHADMKPVPAGFPQCGDYKSSNYTIV</sequence>
<dbReference type="GO" id="GO:0016491">
    <property type="term" value="F:oxidoreductase activity"/>
    <property type="evidence" value="ECO:0007669"/>
    <property type="project" value="UniProtKB-KW"/>
</dbReference>
<dbReference type="GO" id="GO:0006826">
    <property type="term" value="P:iron ion transport"/>
    <property type="evidence" value="ECO:0007669"/>
    <property type="project" value="TreeGrafter"/>
</dbReference>
<organism evidence="8 9">
    <name type="scientific">Operophtera brumata</name>
    <name type="common">Winter moth</name>
    <name type="synonym">Phalaena brumata</name>
    <dbReference type="NCBI Taxonomy" id="104452"/>
    <lineage>
        <taxon>Eukaryota</taxon>
        <taxon>Metazoa</taxon>
        <taxon>Ecdysozoa</taxon>
        <taxon>Arthropoda</taxon>
        <taxon>Hexapoda</taxon>
        <taxon>Insecta</taxon>
        <taxon>Pterygota</taxon>
        <taxon>Neoptera</taxon>
        <taxon>Endopterygota</taxon>
        <taxon>Lepidoptera</taxon>
        <taxon>Glossata</taxon>
        <taxon>Ditrysia</taxon>
        <taxon>Geometroidea</taxon>
        <taxon>Geometridae</taxon>
        <taxon>Larentiinae</taxon>
        <taxon>Operophtera</taxon>
    </lineage>
</organism>
<dbReference type="EMBL" id="JTDY01000449">
    <property type="protein sequence ID" value="KOB77130.1"/>
    <property type="molecule type" value="Genomic_DNA"/>
</dbReference>
<dbReference type="PANTHER" id="PTHR11709:SF394">
    <property type="entry name" value="FI03373P-RELATED"/>
    <property type="match status" value="1"/>
</dbReference>
<dbReference type="InterPro" id="IPR033138">
    <property type="entry name" value="Cu_oxidase_CS"/>
</dbReference>
<dbReference type="PANTHER" id="PTHR11709">
    <property type="entry name" value="MULTI-COPPER OXIDASE"/>
    <property type="match status" value="1"/>
</dbReference>
<keyword evidence="9" id="KW-1185">Reference proteome</keyword>
<dbReference type="Pfam" id="PF00394">
    <property type="entry name" value="Cu-oxidase"/>
    <property type="match status" value="1"/>
</dbReference>
<dbReference type="InterPro" id="IPR011707">
    <property type="entry name" value="Cu-oxidase-like_N"/>
</dbReference>
<feature type="domain" description="Plastocyanin-like" evidence="5">
    <location>
        <begin position="199"/>
        <end position="327"/>
    </location>
</feature>
<feature type="domain" description="Plastocyanin-like" evidence="7">
    <location>
        <begin position="124"/>
        <end position="183"/>
    </location>
</feature>
<dbReference type="Pfam" id="PF07732">
    <property type="entry name" value="Cu-oxidase_3"/>
    <property type="match status" value="1"/>
</dbReference>
<dbReference type="InterPro" id="IPR045087">
    <property type="entry name" value="Cu-oxidase_fam"/>
</dbReference>
<dbReference type="PROSITE" id="PS00080">
    <property type="entry name" value="MULTICOPPER_OXIDASE2"/>
    <property type="match status" value="1"/>
</dbReference>
<dbReference type="GO" id="GO:0005507">
    <property type="term" value="F:copper ion binding"/>
    <property type="evidence" value="ECO:0007669"/>
    <property type="project" value="InterPro"/>
</dbReference>
<dbReference type="InterPro" id="IPR008972">
    <property type="entry name" value="Cupredoxin"/>
</dbReference>
<evidence type="ECO:0000256" key="4">
    <source>
        <dbReference type="ARBA" id="ARBA00023008"/>
    </source>
</evidence>
<dbReference type="Proteomes" id="UP000037510">
    <property type="component" value="Unassembled WGS sequence"/>
</dbReference>
<evidence type="ECO:0000313" key="8">
    <source>
        <dbReference type="EMBL" id="KOB77130.1"/>
    </source>
</evidence>
<comment type="similarity">
    <text evidence="1">Belongs to the multicopper oxidase family.</text>
</comment>
<evidence type="ECO:0000256" key="3">
    <source>
        <dbReference type="ARBA" id="ARBA00023002"/>
    </source>
</evidence>
<dbReference type="InterPro" id="IPR011706">
    <property type="entry name" value="Cu-oxidase_C"/>
</dbReference>
<name>A0A0L7LNX4_OPEBR</name>
<reference evidence="8 9" key="1">
    <citation type="journal article" date="2015" name="Genome Biol. Evol.">
        <title>The genome of winter moth (Operophtera brumata) provides a genomic perspective on sexual dimorphism and phenology.</title>
        <authorList>
            <person name="Derks M.F."/>
            <person name="Smit S."/>
            <person name="Salis L."/>
            <person name="Schijlen E."/>
            <person name="Bossers A."/>
            <person name="Mateman C."/>
            <person name="Pijl A.S."/>
            <person name="de Ridder D."/>
            <person name="Groenen M.A."/>
            <person name="Visser M.E."/>
            <person name="Megens H.J."/>
        </authorList>
    </citation>
    <scope>NUCLEOTIDE SEQUENCE [LARGE SCALE GENOMIC DNA]</scope>
    <source>
        <strain evidence="8">WM2013NL</strain>
        <tissue evidence="8">Head and thorax</tissue>
    </source>
</reference>
<evidence type="ECO:0000256" key="1">
    <source>
        <dbReference type="ARBA" id="ARBA00010609"/>
    </source>
</evidence>
<dbReference type="STRING" id="104452.A0A0L7LNX4"/>
<dbReference type="Gene3D" id="2.60.40.420">
    <property type="entry name" value="Cupredoxins - blue copper proteins"/>
    <property type="match status" value="3"/>
</dbReference>
<evidence type="ECO:0000256" key="2">
    <source>
        <dbReference type="ARBA" id="ARBA00022723"/>
    </source>
</evidence>
<dbReference type="AlphaFoldDB" id="A0A0L7LNX4"/>
<evidence type="ECO:0000259" key="7">
    <source>
        <dbReference type="Pfam" id="PF07732"/>
    </source>
</evidence>